<proteinExistence type="predicted"/>
<sequence length="200" mass="22319">MTQRSMVLQNFVDAAREAFGQFVQDPEARRSIGEIFRVLEEPREARAGAGARLPACEHLDQALGLETGHTTLVRLLECFRAVEPDLQWRRRPNNDGTASTNFEDGHANAMLLGPGGLEERGDVWLGVSLMAPKVRYPDHDHAPEEVYLVMSDGEFRQGEGDWFSPGIGGSFYNRPGIRHAMRSLDTPLFAFWALQAGNRP</sequence>
<dbReference type="GO" id="GO:0016829">
    <property type="term" value="F:lyase activity"/>
    <property type="evidence" value="ECO:0007669"/>
    <property type="project" value="UniProtKB-KW"/>
</dbReference>
<reference evidence="1 2" key="1">
    <citation type="submission" date="2024-07" db="EMBL/GenBank/DDBJ databases">
        <title>Description of Labrys sedimenti sp. nov., isolated from a diclofenac-degrading enrichment culture.</title>
        <authorList>
            <person name="Tancsics A."/>
            <person name="Csepanyi A."/>
        </authorList>
    </citation>
    <scope>NUCLEOTIDE SEQUENCE [LARGE SCALE GENOMIC DNA]</scope>
    <source>
        <strain evidence="1 2">LMG 23578</strain>
    </source>
</reference>
<accession>A0ABV3PNJ6</accession>
<keyword evidence="1" id="KW-0456">Lyase</keyword>
<comment type="caution">
    <text evidence="1">The sequence shown here is derived from an EMBL/GenBank/DDBJ whole genome shotgun (WGS) entry which is preliminary data.</text>
</comment>
<evidence type="ECO:0000313" key="2">
    <source>
        <dbReference type="Proteomes" id="UP001555786"/>
    </source>
</evidence>
<dbReference type="Proteomes" id="UP001555786">
    <property type="component" value="Unassembled WGS sequence"/>
</dbReference>
<dbReference type="Pfam" id="PF16867">
    <property type="entry name" value="DMSP_lyase"/>
    <property type="match status" value="1"/>
</dbReference>
<dbReference type="SUPFAM" id="SSF51182">
    <property type="entry name" value="RmlC-like cupins"/>
    <property type="match status" value="1"/>
</dbReference>
<dbReference type="Gene3D" id="2.60.120.10">
    <property type="entry name" value="Jelly Rolls"/>
    <property type="match status" value="1"/>
</dbReference>
<dbReference type="InterPro" id="IPR014710">
    <property type="entry name" value="RmlC-like_jellyroll"/>
</dbReference>
<keyword evidence="2" id="KW-1185">Reference proteome</keyword>
<dbReference type="RefSeq" id="WP_311944494.1">
    <property type="nucleotide sequence ID" value="NZ_JAVSCS010000052.1"/>
</dbReference>
<organism evidence="1 2">
    <name type="scientific">Labrys neptuniae</name>
    <dbReference type="NCBI Taxonomy" id="376174"/>
    <lineage>
        <taxon>Bacteria</taxon>
        <taxon>Pseudomonadati</taxon>
        <taxon>Pseudomonadota</taxon>
        <taxon>Alphaproteobacteria</taxon>
        <taxon>Hyphomicrobiales</taxon>
        <taxon>Xanthobacteraceae</taxon>
        <taxon>Labrys</taxon>
    </lineage>
</organism>
<dbReference type="EMBL" id="JBFNQD010000004">
    <property type="protein sequence ID" value="MEW9306889.1"/>
    <property type="molecule type" value="Genomic_DNA"/>
</dbReference>
<name>A0ABV3PNJ6_9HYPH</name>
<protein>
    <submittedName>
        <fullName evidence="1">Dimethylsulfoniopropionate lyase</fullName>
    </submittedName>
</protein>
<dbReference type="InterPro" id="IPR031723">
    <property type="entry name" value="DMSP_lyase"/>
</dbReference>
<dbReference type="InterPro" id="IPR011051">
    <property type="entry name" value="RmlC_Cupin_sf"/>
</dbReference>
<evidence type="ECO:0000313" key="1">
    <source>
        <dbReference type="EMBL" id="MEW9306889.1"/>
    </source>
</evidence>
<gene>
    <name evidence="1" type="ORF">ABXS05_15155</name>
</gene>